<reference evidence="6 7" key="1">
    <citation type="submission" date="2020-08" db="EMBL/GenBank/DDBJ databases">
        <title>Genomic Encyclopedia of Type Strains, Phase IV (KMG-IV): sequencing the most valuable type-strain genomes for metagenomic binning, comparative biology and taxonomic classification.</title>
        <authorList>
            <person name="Goeker M."/>
        </authorList>
    </citation>
    <scope>NUCLEOTIDE SEQUENCE [LARGE SCALE GENOMIC DNA]</scope>
    <source>
        <strain evidence="6 7">DSM 18233</strain>
    </source>
</reference>
<dbReference type="Pfam" id="PF03466">
    <property type="entry name" value="LysR_substrate"/>
    <property type="match status" value="1"/>
</dbReference>
<dbReference type="GO" id="GO:0003700">
    <property type="term" value="F:DNA-binding transcription factor activity"/>
    <property type="evidence" value="ECO:0007669"/>
    <property type="project" value="InterPro"/>
</dbReference>
<evidence type="ECO:0000313" key="7">
    <source>
        <dbReference type="Proteomes" id="UP000543030"/>
    </source>
</evidence>
<evidence type="ECO:0000313" key="6">
    <source>
        <dbReference type="EMBL" id="MBB5190226.1"/>
    </source>
</evidence>
<keyword evidence="3 6" id="KW-0238">DNA-binding</keyword>
<dbReference type="Proteomes" id="UP000543030">
    <property type="component" value="Unassembled WGS sequence"/>
</dbReference>
<keyword evidence="7" id="KW-1185">Reference proteome</keyword>
<feature type="domain" description="HTH lysR-type" evidence="5">
    <location>
        <begin position="24"/>
        <end position="81"/>
    </location>
</feature>
<dbReference type="InterPro" id="IPR005119">
    <property type="entry name" value="LysR_subst-bd"/>
</dbReference>
<dbReference type="EMBL" id="JACHHN010000002">
    <property type="protein sequence ID" value="MBB5190226.1"/>
    <property type="molecule type" value="Genomic_DNA"/>
</dbReference>
<evidence type="ECO:0000256" key="1">
    <source>
        <dbReference type="ARBA" id="ARBA00009437"/>
    </source>
</evidence>
<dbReference type="SUPFAM" id="SSF53850">
    <property type="entry name" value="Periplasmic binding protein-like II"/>
    <property type="match status" value="1"/>
</dbReference>
<evidence type="ECO:0000259" key="5">
    <source>
        <dbReference type="PROSITE" id="PS50931"/>
    </source>
</evidence>
<dbReference type="PANTHER" id="PTHR30346">
    <property type="entry name" value="TRANSCRIPTIONAL DUAL REGULATOR HCAR-RELATED"/>
    <property type="match status" value="1"/>
</dbReference>
<dbReference type="GO" id="GO:0003677">
    <property type="term" value="F:DNA binding"/>
    <property type="evidence" value="ECO:0007669"/>
    <property type="project" value="UniProtKB-KW"/>
</dbReference>
<protein>
    <submittedName>
        <fullName evidence="6">DNA-binding transcriptional LysR family regulator</fullName>
    </submittedName>
</protein>
<dbReference type="PRINTS" id="PR00039">
    <property type="entry name" value="HTHLYSR"/>
</dbReference>
<dbReference type="AlphaFoldDB" id="A0A840RCS5"/>
<comment type="caution">
    <text evidence="6">The sequence shown here is derived from an EMBL/GenBank/DDBJ whole genome shotgun (WGS) entry which is preliminary data.</text>
</comment>
<gene>
    <name evidence="6" type="ORF">HNQ50_000948</name>
</gene>
<dbReference type="Gene3D" id="3.40.190.10">
    <property type="entry name" value="Periplasmic binding protein-like II"/>
    <property type="match status" value="2"/>
</dbReference>
<dbReference type="Gene3D" id="1.10.10.10">
    <property type="entry name" value="Winged helix-like DNA-binding domain superfamily/Winged helix DNA-binding domain"/>
    <property type="match status" value="1"/>
</dbReference>
<dbReference type="SUPFAM" id="SSF46785">
    <property type="entry name" value="Winged helix' DNA-binding domain"/>
    <property type="match status" value="1"/>
</dbReference>
<dbReference type="InterPro" id="IPR036390">
    <property type="entry name" value="WH_DNA-bd_sf"/>
</dbReference>
<sequence length="317" mass="34553">MNMPILPALLGTQPFSPPAGSDKVNLLLLHAFHAIASERNFARAAVVLRMSQPPLVRQIRELEELIGAPLIIRRGSAVLLTPAGEKLSYELSSLFVHARHSIAQVCNVNEMQSGEITLGLSATALVGSLPAQLQEIAASRPGLHFNYQELSPAEQTNALQSRKLDVGFWYLSGDTAPAKLSHQLVRREPLMLALPSNHPLAQHERVSLKQLAQAEFIQHRSNEAYSAGFLNTICMAQGFIPRVAHTVQSPLSALTLIGQGLGITLLPQSYQRLSTAGVTMLPLQETVNLQLHIVWPPHPSGTAAARWLRDELCEQPA</sequence>
<evidence type="ECO:0000256" key="4">
    <source>
        <dbReference type="ARBA" id="ARBA00023163"/>
    </source>
</evidence>
<keyword evidence="4" id="KW-0804">Transcription</keyword>
<dbReference type="InterPro" id="IPR036388">
    <property type="entry name" value="WH-like_DNA-bd_sf"/>
</dbReference>
<dbReference type="PROSITE" id="PS50931">
    <property type="entry name" value="HTH_LYSR"/>
    <property type="match status" value="1"/>
</dbReference>
<dbReference type="GO" id="GO:0032993">
    <property type="term" value="C:protein-DNA complex"/>
    <property type="evidence" value="ECO:0007669"/>
    <property type="project" value="TreeGrafter"/>
</dbReference>
<comment type="similarity">
    <text evidence="1">Belongs to the LysR transcriptional regulatory family.</text>
</comment>
<dbReference type="CDD" id="cd08414">
    <property type="entry name" value="PBP2_LTTR_aromatics_like"/>
    <property type="match status" value="1"/>
</dbReference>
<organism evidence="6 7">
    <name type="scientific">Silvimonas terrae</name>
    <dbReference type="NCBI Taxonomy" id="300266"/>
    <lineage>
        <taxon>Bacteria</taxon>
        <taxon>Pseudomonadati</taxon>
        <taxon>Pseudomonadota</taxon>
        <taxon>Betaproteobacteria</taxon>
        <taxon>Neisseriales</taxon>
        <taxon>Chitinibacteraceae</taxon>
        <taxon>Silvimonas</taxon>
    </lineage>
</organism>
<evidence type="ECO:0000256" key="2">
    <source>
        <dbReference type="ARBA" id="ARBA00023015"/>
    </source>
</evidence>
<dbReference type="InterPro" id="IPR000847">
    <property type="entry name" value="LysR_HTH_N"/>
</dbReference>
<name>A0A840RCS5_9NEIS</name>
<proteinExistence type="inferred from homology"/>
<dbReference type="Pfam" id="PF00126">
    <property type="entry name" value="HTH_1"/>
    <property type="match status" value="1"/>
</dbReference>
<evidence type="ECO:0000256" key="3">
    <source>
        <dbReference type="ARBA" id="ARBA00023125"/>
    </source>
</evidence>
<dbReference type="RefSeq" id="WP_184098108.1">
    <property type="nucleotide sequence ID" value="NZ_JACHHN010000002.1"/>
</dbReference>
<keyword evidence="2" id="KW-0805">Transcription regulation</keyword>
<dbReference type="PANTHER" id="PTHR30346:SF0">
    <property type="entry name" value="HCA OPERON TRANSCRIPTIONAL ACTIVATOR HCAR"/>
    <property type="match status" value="1"/>
</dbReference>
<accession>A0A840RCS5</accession>